<gene>
    <name evidence="1" type="ORF">GB993_11780</name>
</gene>
<reference evidence="1 2" key="1">
    <citation type="journal article" date="2019" name="Appl. Environ. Microbiol.">
        <title>Genetic determinants of hydroxycinnamic acid metabolism in heterofermentative lactobacilli.</title>
        <authorList>
            <person name="Gaur G."/>
            <person name="Oh J.H."/>
            <person name="Filannino P."/>
            <person name="Gobbetti M."/>
            <person name="van Pijkeren J.P."/>
            <person name="Ganzle M.G."/>
        </authorList>
    </citation>
    <scope>NUCLEOTIDE SEQUENCE [LARGE SCALE GENOMIC DNA]</scope>
    <source>
        <strain evidence="1 2">C5</strain>
    </source>
</reference>
<proteinExistence type="predicted"/>
<accession>A0A6N9I5K4</accession>
<dbReference type="Gene3D" id="1.20.120.330">
    <property type="entry name" value="Nucleotidyltransferases domain 2"/>
    <property type="match status" value="1"/>
</dbReference>
<dbReference type="SUPFAM" id="SSF81631">
    <property type="entry name" value="PAP/OAS1 substrate-binding domain"/>
    <property type="match status" value="1"/>
</dbReference>
<dbReference type="EMBL" id="WEZQ01000026">
    <property type="protein sequence ID" value="MYV18159.1"/>
    <property type="molecule type" value="Genomic_DNA"/>
</dbReference>
<dbReference type="Pfam" id="PF04439">
    <property type="entry name" value="Adenyl_transf"/>
    <property type="match status" value="1"/>
</dbReference>
<dbReference type="OrthoDB" id="9776406at2"/>
<dbReference type="SUPFAM" id="SSF81301">
    <property type="entry name" value="Nucleotidyltransferase"/>
    <property type="match status" value="1"/>
</dbReference>
<name>A0A6N9I5K4_9LACO</name>
<keyword evidence="1" id="KW-0548">Nucleotidyltransferase</keyword>
<dbReference type="Gene3D" id="3.30.460.10">
    <property type="entry name" value="Beta Polymerase, domain 2"/>
    <property type="match status" value="1"/>
</dbReference>
<sequence length="290" mass="33395">MTQRSAQEMMTLIQSVAEKDDNIRAIGMEGSRNNPVAHQDQFADFDITYFVKDPTPFRQNDDWLNVFGERLMMQKPTGALFSGTMQPWYPYLMQFTDGNRLDLKIACVGDMDAYLAAEHLNTVIFDKDHPVQAQPETSDWDFHITQPTEEDYQNCVNEFFWVSLYVMKGLKRGELLYANQYMETPVRAELLKMLEWSVGVNTNFQISVGKNDSRLKDKLPTEDYDKLIETYRLDSTAATWQSLQTASQLFIETARIVADQLGFDFPDYPAHVIAYEEKVMGESSAVQPQK</sequence>
<dbReference type="GO" id="GO:0016779">
    <property type="term" value="F:nucleotidyltransferase activity"/>
    <property type="evidence" value="ECO:0007669"/>
    <property type="project" value="UniProtKB-KW"/>
</dbReference>
<evidence type="ECO:0000313" key="1">
    <source>
        <dbReference type="EMBL" id="MYV18159.1"/>
    </source>
</evidence>
<dbReference type="RefSeq" id="WP_161004423.1">
    <property type="nucleotide sequence ID" value="NZ_WEZQ01000026.1"/>
</dbReference>
<comment type="caution">
    <text evidence="1">The sequence shown here is derived from an EMBL/GenBank/DDBJ whole genome shotgun (WGS) entry which is preliminary data.</text>
</comment>
<dbReference type="AlphaFoldDB" id="A0A6N9I5K4"/>
<dbReference type="InterPro" id="IPR007530">
    <property type="entry name" value="Aminoglycoside_adenylylTfrase"/>
</dbReference>
<evidence type="ECO:0000313" key="2">
    <source>
        <dbReference type="Proteomes" id="UP000449209"/>
    </source>
</evidence>
<keyword evidence="1" id="KW-0808">Transferase</keyword>
<organism evidence="1 2">
    <name type="scientific">Furfurilactobacillus milii</name>
    <dbReference type="NCBI Taxonomy" id="2888272"/>
    <lineage>
        <taxon>Bacteria</taxon>
        <taxon>Bacillati</taxon>
        <taxon>Bacillota</taxon>
        <taxon>Bacilli</taxon>
        <taxon>Lactobacillales</taxon>
        <taxon>Lactobacillaceae</taxon>
        <taxon>Furfurilactobacillus</taxon>
    </lineage>
</organism>
<dbReference type="InterPro" id="IPR043519">
    <property type="entry name" value="NT_sf"/>
</dbReference>
<protein>
    <submittedName>
        <fullName evidence="1">Aminoglycoside 6-adenylyltransferase</fullName>
    </submittedName>
</protein>
<dbReference type="Proteomes" id="UP000449209">
    <property type="component" value="Unassembled WGS sequence"/>
</dbReference>